<dbReference type="InterPro" id="IPR036390">
    <property type="entry name" value="WH_DNA-bd_sf"/>
</dbReference>
<dbReference type="RefSeq" id="WP_189063427.1">
    <property type="nucleotide sequence ID" value="NZ_BMQM01000002.1"/>
</dbReference>
<protein>
    <recommendedName>
        <fullName evidence="2">HTH marR-type domain-containing protein</fullName>
    </recommendedName>
</protein>
<keyword evidence="4" id="KW-1185">Reference proteome</keyword>
<dbReference type="EMBL" id="BMQM01000002">
    <property type="protein sequence ID" value="GGR47122.1"/>
    <property type="molecule type" value="Genomic_DNA"/>
</dbReference>
<dbReference type="SMART" id="SM00347">
    <property type="entry name" value="HTH_MARR"/>
    <property type="match status" value="1"/>
</dbReference>
<dbReference type="PRINTS" id="PR00598">
    <property type="entry name" value="HTHMARR"/>
</dbReference>
<evidence type="ECO:0000313" key="3">
    <source>
        <dbReference type="EMBL" id="GGR47122.1"/>
    </source>
</evidence>
<feature type="domain" description="HTH marR-type" evidence="2">
    <location>
        <begin position="28"/>
        <end position="162"/>
    </location>
</feature>
<dbReference type="Proteomes" id="UP000634308">
    <property type="component" value="Unassembled WGS sequence"/>
</dbReference>
<evidence type="ECO:0000313" key="4">
    <source>
        <dbReference type="Proteomes" id="UP000634308"/>
    </source>
</evidence>
<proteinExistence type="predicted"/>
<dbReference type="InterPro" id="IPR000835">
    <property type="entry name" value="HTH_MarR-typ"/>
</dbReference>
<organism evidence="3 4">
    <name type="scientific">Deinococcus seoulensis</name>
    <dbReference type="NCBI Taxonomy" id="1837379"/>
    <lineage>
        <taxon>Bacteria</taxon>
        <taxon>Thermotogati</taxon>
        <taxon>Deinococcota</taxon>
        <taxon>Deinococci</taxon>
        <taxon>Deinococcales</taxon>
        <taxon>Deinococcaceae</taxon>
        <taxon>Deinococcus</taxon>
    </lineage>
</organism>
<feature type="region of interest" description="Disordered" evidence="1">
    <location>
        <begin position="1"/>
        <end position="25"/>
    </location>
</feature>
<sequence>MPDTLTTDTVSPDAPTSATQPGAPGSLQHQAYLALQRLALRQQHECSELLREYGLSAPQFNVLRILRGAETDGLTCSEISDRLLVHDPDVTRLLDRLQKAGLVSRDRDRPDRRIVATRLTPAGHDLLARIDRPLMELHAQQFAHLSGTRLQQLLTLLTPPEDTP</sequence>
<name>A0ABQ2RMF5_9DEIO</name>
<comment type="caution">
    <text evidence="3">The sequence shown here is derived from an EMBL/GenBank/DDBJ whole genome shotgun (WGS) entry which is preliminary data.</text>
</comment>
<dbReference type="InterPro" id="IPR039422">
    <property type="entry name" value="MarR/SlyA-like"/>
</dbReference>
<dbReference type="SUPFAM" id="SSF46785">
    <property type="entry name" value="Winged helix' DNA-binding domain"/>
    <property type="match status" value="1"/>
</dbReference>
<dbReference type="PANTHER" id="PTHR33164:SF43">
    <property type="entry name" value="HTH-TYPE TRANSCRIPTIONAL REPRESSOR YETL"/>
    <property type="match status" value="1"/>
</dbReference>
<dbReference type="Gene3D" id="1.10.10.10">
    <property type="entry name" value="Winged helix-like DNA-binding domain superfamily/Winged helix DNA-binding domain"/>
    <property type="match status" value="1"/>
</dbReference>
<dbReference type="PANTHER" id="PTHR33164">
    <property type="entry name" value="TRANSCRIPTIONAL REGULATOR, MARR FAMILY"/>
    <property type="match status" value="1"/>
</dbReference>
<accession>A0ABQ2RMF5</accession>
<gene>
    <name evidence="3" type="ORF">GCM10008959_05260</name>
</gene>
<evidence type="ECO:0000256" key="1">
    <source>
        <dbReference type="SAM" id="MobiDB-lite"/>
    </source>
</evidence>
<dbReference type="Pfam" id="PF12802">
    <property type="entry name" value="MarR_2"/>
    <property type="match status" value="1"/>
</dbReference>
<dbReference type="PROSITE" id="PS50995">
    <property type="entry name" value="HTH_MARR_2"/>
    <property type="match status" value="1"/>
</dbReference>
<feature type="compositionally biased region" description="Polar residues" evidence="1">
    <location>
        <begin position="1"/>
        <end position="20"/>
    </location>
</feature>
<reference evidence="4" key="1">
    <citation type="journal article" date="2019" name="Int. J. Syst. Evol. Microbiol.">
        <title>The Global Catalogue of Microorganisms (GCM) 10K type strain sequencing project: providing services to taxonomists for standard genome sequencing and annotation.</title>
        <authorList>
            <consortium name="The Broad Institute Genomics Platform"/>
            <consortium name="The Broad Institute Genome Sequencing Center for Infectious Disease"/>
            <person name="Wu L."/>
            <person name="Ma J."/>
        </authorList>
    </citation>
    <scope>NUCLEOTIDE SEQUENCE [LARGE SCALE GENOMIC DNA]</scope>
    <source>
        <strain evidence="4">JCM 31404</strain>
    </source>
</reference>
<dbReference type="InterPro" id="IPR036388">
    <property type="entry name" value="WH-like_DNA-bd_sf"/>
</dbReference>
<evidence type="ECO:0000259" key="2">
    <source>
        <dbReference type="PROSITE" id="PS50995"/>
    </source>
</evidence>